<keyword evidence="6" id="KW-1185">Reference proteome</keyword>
<dbReference type="STRING" id="451.B6N58_12700"/>
<feature type="domain" description="N-acetyltransferase" evidence="2">
    <location>
        <begin position="8"/>
        <end position="180"/>
    </location>
</feature>
<dbReference type="HOGENOM" id="CLU_013985_12_3_6"/>
<evidence type="ECO:0000259" key="2">
    <source>
        <dbReference type="PROSITE" id="PS51186"/>
    </source>
</evidence>
<dbReference type="EC" id="2.3.1.82" evidence="3"/>
<name>A0A098GEG0_LEGMI</name>
<proteinExistence type="predicted"/>
<dbReference type="SUPFAM" id="SSF55729">
    <property type="entry name" value="Acyl-CoA N-acyltransferases (Nat)"/>
    <property type="match status" value="1"/>
</dbReference>
<dbReference type="Proteomes" id="UP000032414">
    <property type="component" value="Chromosome I"/>
</dbReference>
<reference evidence="4 6" key="3">
    <citation type="submission" date="2016-10" db="EMBL/GenBank/DDBJ databases">
        <authorList>
            <person name="Varghese N."/>
            <person name="Submissions S."/>
        </authorList>
    </citation>
    <scope>NUCLEOTIDE SEQUENCE [LARGE SCALE GENOMIC DNA]</scope>
    <source>
        <strain evidence="4 6">ATCC 33218</strain>
    </source>
</reference>
<dbReference type="AlphaFoldDB" id="A0A098GEG0"/>
<keyword evidence="3" id="KW-0012">Acyltransferase</keyword>
<dbReference type="InterPro" id="IPR016181">
    <property type="entry name" value="Acyl_CoA_acyltransferase"/>
</dbReference>
<dbReference type="GO" id="GO:0047663">
    <property type="term" value="F:aminoglycoside 6'-N-acetyltransferase activity"/>
    <property type="evidence" value="ECO:0007669"/>
    <property type="project" value="UniProtKB-EC"/>
</dbReference>
<dbReference type="KEGG" id="tmc:LMI_0520"/>
<evidence type="ECO:0000256" key="1">
    <source>
        <dbReference type="ARBA" id="ARBA00023251"/>
    </source>
</evidence>
<reference evidence="3" key="2">
    <citation type="submission" date="2014-09" db="EMBL/GenBank/DDBJ databases">
        <authorList>
            <person name="GOMEZ-VALERO Laura"/>
        </authorList>
    </citation>
    <scope>NUCLEOTIDE SEQUENCE</scope>
    <source>
        <strain evidence="3">ATCC33218</strain>
    </source>
</reference>
<dbReference type="Proteomes" id="UP000182998">
    <property type="component" value="Unassembled WGS sequence"/>
</dbReference>
<evidence type="ECO:0000313" key="5">
    <source>
        <dbReference type="Proteomes" id="UP000032414"/>
    </source>
</evidence>
<dbReference type="EMBL" id="LN614830">
    <property type="protein sequence ID" value="CEG59866.1"/>
    <property type="molecule type" value="Genomic_DNA"/>
</dbReference>
<dbReference type="EMBL" id="FMVN01000009">
    <property type="protein sequence ID" value="SCY52368.1"/>
    <property type="molecule type" value="Genomic_DNA"/>
</dbReference>
<keyword evidence="1" id="KW-0046">Antibiotic resistance</keyword>
<evidence type="ECO:0000313" key="4">
    <source>
        <dbReference type="EMBL" id="SCY52368.1"/>
    </source>
</evidence>
<accession>A0A098GEG0</accession>
<dbReference type="PROSITE" id="PS51186">
    <property type="entry name" value="GNAT"/>
    <property type="match status" value="1"/>
</dbReference>
<gene>
    <name evidence="3" type="ORF">LMI_0520</name>
    <name evidence="4" type="ORF">SAMN02982997_01957</name>
</gene>
<evidence type="ECO:0000313" key="3">
    <source>
        <dbReference type="EMBL" id="CEG59866.1"/>
    </source>
</evidence>
<dbReference type="PANTHER" id="PTHR31438:SF1">
    <property type="entry name" value="LYSINE N-ACYLTRANSFERASE C17G9.06C-RELATED"/>
    <property type="match status" value="1"/>
</dbReference>
<keyword evidence="3" id="KW-0808">Transferase</keyword>
<dbReference type="RefSeq" id="WP_045098379.1">
    <property type="nucleotide sequence ID" value="NZ_CP020614.1"/>
</dbReference>
<dbReference type="Pfam" id="PF13523">
    <property type="entry name" value="Acetyltransf_8"/>
    <property type="match status" value="1"/>
</dbReference>
<reference evidence="5" key="1">
    <citation type="submission" date="2014-09" db="EMBL/GenBank/DDBJ databases">
        <authorList>
            <person name="Gomez-Valero L."/>
        </authorList>
    </citation>
    <scope>NUCLEOTIDE SEQUENCE [LARGE SCALE GENOMIC DNA]</scope>
    <source>
        <strain evidence="5">ATCC33218</strain>
    </source>
</reference>
<sequence length="188" mass="21859">MSTPNVDFSFRKVDKKDYERVCGWLKKDHVKPYFYDEGLANTLNNLHLFVNGKNHNGRYSFEHWIASLQNQPFAFLMTSTIDGPYDEQDDYDKWYEEGKETVSLDLLIGEEAFLGRGLAAKMIRAFLLDKFSHADKIIIDPAEENARAVHVYEKAGFKKVERFFPKMDPIPHWMMILDMQALLKGTNA</sequence>
<protein>
    <submittedName>
        <fullName evidence="4">Aminoglycoside 6'-N-acetyltransferase</fullName>
    </submittedName>
    <submittedName>
        <fullName evidence="3">Aminoglycoside N6'-acetyltransferase</fullName>
        <ecNumber evidence="3">2.3.1.82</ecNumber>
    </submittedName>
</protein>
<dbReference type="PANTHER" id="PTHR31438">
    <property type="entry name" value="LYSINE N-ACYLTRANSFERASE C17G9.06C-RELATED"/>
    <property type="match status" value="1"/>
</dbReference>
<dbReference type="GO" id="GO:0046677">
    <property type="term" value="P:response to antibiotic"/>
    <property type="evidence" value="ECO:0007669"/>
    <property type="project" value="UniProtKB-KW"/>
</dbReference>
<dbReference type="Gene3D" id="3.40.630.30">
    <property type="match status" value="1"/>
</dbReference>
<evidence type="ECO:0000313" key="6">
    <source>
        <dbReference type="Proteomes" id="UP000182998"/>
    </source>
</evidence>
<organism evidence="3 5">
    <name type="scientific">Legionella micdadei</name>
    <name type="common">Tatlockia micdadei</name>
    <dbReference type="NCBI Taxonomy" id="451"/>
    <lineage>
        <taxon>Bacteria</taxon>
        <taxon>Pseudomonadati</taxon>
        <taxon>Pseudomonadota</taxon>
        <taxon>Gammaproteobacteria</taxon>
        <taxon>Legionellales</taxon>
        <taxon>Legionellaceae</taxon>
        <taxon>Legionella</taxon>
    </lineage>
</organism>
<dbReference type="PATRIC" id="fig|451.8.peg.99"/>
<dbReference type="InterPro" id="IPR000182">
    <property type="entry name" value="GNAT_dom"/>
</dbReference>